<evidence type="ECO:0000259" key="10">
    <source>
        <dbReference type="PROSITE" id="PS50893"/>
    </source>
</evidence>
<dbReference type="InterPro" id="IPR013525">
    <property type="entry name" value="ABC2_TM"/>
</dbReference>
<dbReference type="SUPFAM" id="SSF52540">
    <property type="entry name" value="P-loop containing nucleoside triphosphate hydrolases"/>
    <property type="match status" value="1"/>
</dbReference>
<reference evidence="11 12" key="1">
    <citation type="submission" date="2017-09" db="EMBL/GenBank/DDBJ databases">
        <title>Genome sequencing of Besnoitia besnoiti strain Bb-Ger1.</title>
        <authorList>
            <person name="Schares G."/>
            <person name="Venepally P."/>
            <person name="Lorenzi H.A."/>
        </authorList>
    </citation>
    <scope>NUCLEOTIDE SEQUENCE [LARGE SCALE GENOMIC DNA]</scope>
    <source>
        <strain evidence="11 12">Bb-Ger1</strain>
    </source>
</reference>
<dbReference type="InterPro" id="IPR027417">
    <property type="entry name" value="P-loop_NTPase"/>
</dbReference>
<dbReference type="Pfam" id="PF00005">
    <property type="entry name" value="ABC_tran"/>
    <property type="match status" value="1"/>
</dbReference>
<protein>
    <submittedName>
        <fullName evidence="11">ATP-binding cassette G family transporter ABCG89</fullName>
    </submittedName>
</protein>
<evidence type="ECO:0000256" key="1">
    <source>
        <dbReference type="ARBA" id="ARBA00004141"/>
    </source>
</evidence>
<dbReference type="PROSITE" id="PS50893">
    <property type="entry name" value="ABC_TRANSPORTER_2"/>
    <property type="match status" value="1"/>
</dbReference>
<dbReference type="PANTHER" id="PTHR48041:SF139">
    <property type="entry name" value="PROTEIN SCARLET"/>
    <property type="match status" value="1"/>
</dbReference>
<dbReference type="InterPro" id="IPR003439">
    <property type="entry name" value="ABC_transporter-like_ATP-bd"/>
</dbReference>
<feature type="transmembrane region" description="Helical" evidence="9">
    <location>
        <begin position="661"/>
        <end position="681"/>
    </location>
</feature>
<dbReference type="GO" id="GO:0140359">
    <property type="term" value="F:ABC-type transporter activity"/>
    <property type="evidence" value="ECO:0007669"/>
    <property type="project" value="InterPro"/>
</dbReference>
<dbReference type="RefSeq" id="XP_029216053.1">
    <property type="nucleotide sequence ID" value="XM_029360694.1"/>
</dbReference>
<keyword evidence="5 11" id="KW-0067">ATP-binding</keyword>
<keyword evidence="4" id="KW-0547">Nucleotide-binding</keyword>
<evidence type="ECO:0000256" key="9">
    <source>
        <dbReference type="SAM" id="Phobius"/>
    </source>
</evidence>
<name>A0A2A9M494_BESBE</name>
<comment type="subcellular location">
    <subcellularLocation>
        <location evidence="1">Membrane</location>
        <topology evidence="1">Multi-pass membrane protein</topology>
    </subcellularLocation>
</comment>
<dbReference type="Pfam" id="PF01061">
    <property type="entry name" value="ABC2_membrane"/>
    <property type="match status" value="1"/>
</dbReference>
<feature type="compositionally biased region" description="Basic and acidic residues" evidence="8">
    <location>
        <begin position="34"/>
        <end position="60"/>
    </location>
</feature>
<dbReference type="GeneID" id="40307046"/>
<evidence type="ECO:0000256" key="5">
    <source>
        <dbReference type="ARBA" id="ARBA00022840"/>
    </source>
</evidence>
<dbReference type="AlphaFoldDB" id="A0A2A9M494"/>
<evidence type="ECO:0000256" key="3">
    <source>
        <dbReference type="ARBA" id="ARBA00022692"/>
    </source>
</evidence>
<comment type="caution">
    <text evidence="11">The sequence shown here is derived from an EMBL/GenBank/DDBJ whole genome shotgun (WGS) entry which is preliminary data.</text>
</comment>
<dbReference type="STRING" id="94643.A0A2A9M494"/>
<organism evidence="11 12">
    <name type="scientific">Besnoitia besnoiti</name>
    <name type="common">Apicomplexan protozoan</name>
    <dbReference type="NCBI Taxonomy" id="94643"/>
    <lineage>
        <taxon>Eukaryota</taxon>
        <taxon>Sar</taxon>
        <taxon>Alveolata</taxon>
        <taxon>Apicomplexa</taxon>
        <taxon>Conoidasida</taxon>
        <taxon>Coccidia</taxon>
        <taxon>Eucoccidiorida</taxon>
        <taxon>Eimeriorina</taxon>
        <taxon>Sarcocystidae</taxon>
        <taxon>Besnoitia</taxon>
    </lineage>
</organism>
<feature type="transmembrane region" description="Helical" evidence="9">
    <location>
        <begin position="758"/>
        <end position="778"/>
    </location>
</feature>
<dbReference type="GO" id="GO:0005524">
    <property type="term" value="F:ATP binding"/>
    <property type="evidence" value="ECO:0007669"/>
    <property type="project" value="UniProtKB-KW"/>
</dbReference>
<evidence type="ECO:0000256" key="4">
    <source>
        <dbReference type="ARBA" id="ARBA00022741"/>
    </source>
</evidence>
<evidence type="ECO:0000313" key="11">
    <source>
        <dbReference type="EMBL" id="PFH32044.1"/>
    </source>
</evidence>
<dbReference type="GO" id="GO:0016887">
    <property type="term" value="F:ATP hydrolysis activity"/>
    <property type="evidence" value="ECO:0007669"/>
    <property type="project" value="InterPro"/>
</dbReference>
<dbReference type="GO" id="GO:0005886">
    <property type="term" value="C:plasma membrane"/>
    <property type="evidence" value="ECO:0007669"/>
    <property type="project" value="TreeGrafter"/>
</dbReference>
<keyword evidence="12" id="KW-1185">Reference proteome</keyword>
<dbReference type="InterPro" id="IPR050352">
    <property type="entry name" value="ABCG_transporters"/>
</dbReference>
<evidence type="ECO:0000256" key="6">
    <source>
        <dbReference type="ARBA" id="ARBA00022989"/>
    </source>
</evidence>
<keyword evidence="2" id="KW-0813">Transport</keyword>
<keyword evidence="7 9" id="KW-0472">Membrane</keyword>
<dbReference type="SMART" id="SM00382">
    <property type="entry name" value="AAA"/>
    <property type="match status" value="1"/>
</dbReference>
<dbReference type="OrthoDB" id="184675at2759"/>
<sequence>MPAPSRSPSRQDSPRVCPQAVGVGGNRFATSRSLSDRLSHADDMHTHGRPSDSEERRGGEHARLLEEGLRCAASCEDGLSLSRSGGKDGRLLMPRWAGDGAEDRYDGLPPVTLSFQDLTMDIVSPGDGPLKRSLKQLLQRPVALPTKRRILSMEGIHGCFMPGDCVALMGSSGAGKTTLLNVLSGRVTRNVGGVVKFNGHQLAPEVSKTISCFVQQEVMFFGALTVQEHLQYQAALRLPPSVSRRERDATIAAMIQKVGLAKVAHSRIGNTSQNQMIGVSGGEQRRLAVATELLTQPCVIFADEPTSGLDSYMAMQVVKLFKELASAGRTVVCTIHQPSSSVFAQFNKVVLMSEGHMLYCGDREACIAWFAHLGQICEADMNPAEFLMKICAVADENREAALQRTKEWADRWRLQGAVFLEHWETHGGRVAASSDQLHLQRLFSSLELHDRAPHALEGGGESSTQIDQEGGAELSAPPRKPSDQLALEVKLSGLSSPRRRTATFESLRRYGSQANAVSASELTRQLSSRAQSMLKGGTPSEAMLHAMQKDRVGIFREAWLQFKRSIVLTSRDPLSTYVKLVTTLISALIPAFLYFRLSWDGADAWNKVSSSFYVLMGQSSAALFGVSMAFNKERPIIQREYETGVVRMPLYFLGRVTADSILWMIFPFVYHLIFYWIVCIGGDSVGKYFASLAVLLLTVQAVASYSFVVVSVVTNPVVSTVVVQILQMILSLFSGFMVKLDKLNSFWVWLVYLSPFKYGLSCFTESIFIGATVTSATAPPIDGLDFLKDTFGFDYDYFWLYIAMLFVLGIGARLLGMCLLTWTARRTKENQ</sequence>
<dbReference type="InterPro" id="IPR017871">
    <property type="entry name" value="ABC_transporter-like_CS"/>
</dbReference>
<dbReference type="VEuPathDB" id="ToxoDB:BESB_019850"/>
<evidence type="ECO:0000256" key="7">
    <source>
        <dbReference type="ARBA" id="ARBA00023136"/>
    </source>
</evidence>
<feature type="domain" description="ABC transporter" evidence="10">
    <location>
        <begin position="138"/>
        <end position="379"/>
    </location>
</feature>
<feature type="transmembrane region" description="Helical" evidence="9">
    <location>
        <begin position="611"/>
        <end position="630"/>
    </location>
</feature>
<proteinExistence type="predicted"/>
<feature type="transmembrane region" description="Helical" evidence="9">
    <location>
        <begin position="577"/>
        <end position="599"/>
    </location>
</feature>
<dbReference type="Proteomes" id="UP000224006">
    <property type="component" value="Chromosome XI"/>
</dbReference>
<evidence type="ECO:0000256" key="8">
    <source>
        <dbReference type="SAM" id="MobiDB-lite"/>
    </source>
</evidence>
<feature type="region of interest" description="Disordered" evidence="8">
    <location>
        <begin position="453"/>
        <end position="482"/>
    </location>
</feature>
<keyword evidence="6 9" id="KW-1133">Transmembrane helix</keyword>
<dbReference type="Gene3D" id="3.40.50.300">
    <property type="entry name" value="P-loop containing nucleotide triphosphate hydrolases"/>
    <property type="match status" value="1"/>
</dbReference>
<dbReference type="PROSITE" id="PS00211">
    <property type="entry name" value="ABC_TRANSPORTER_1"/>
    <property type="match status" value="1"/>
</dbReference>
<dbReference type="PANTHER" id="PTHR48041">
    <property type="entry name" value="ABC TRANSPORTER G FAMILY MEMBER 28"/>
    <property type="match status" value="1"/>
</dbReference>
<evidence type="ECO:0000256" key="2">
    <source>
        <dbReference type="ARBA" id="ARBA00022448"/>
    </source>
</evidence>
<feature type="transmembrane region" description="Helical" evidence="9">
    <location>
        <begin position="717"/>
        <end position="738"/>
    </location>
</feature>
<accession>A0A2A9M494</accession>
<evidence type="ECO:0000313" key="12">
    <source>
        <dbReference type="Proteomes" id="UP000224006"/>
    </source>
</evidence>
<feature type="transmembrane region" description="Helical" evidence="9">
    <location>
        <begin position="688"/>
        <end position="711"/>
    </location>
</feature>
<dbReference type="EMBL" id="NWUJ01000012">
    <property type="protein sequence ID" value="PFH32044.1"/>
    <property type="molecule type" value="Genomic_DNA"/>
</dbReference>
<feature type="transmembrane region" description="Helical" evidence="9">
    <location>
        <begin position="798"/>
        <end position="822"/>
    </location>
</feature>
<feature type="compositionally biased region" description="Low complexity" evidence="8">
    <location>
        <begin position="1"/>
        <end position="15"/>
    </location>
</feature>
<keyword evidence="3 9" id="KW-0812">Transmembrane</keyword>
<dbReference type="InterPro" id="IPR003593">
    <property type="entry name" value="AAA+_ATPase"/>
</dbReference>
<gene>
    <name evidence="11" type="ORF">BESB_019850</name>
</gene>
<dbReference type="KEGG" id="bbes:BESB_019850"/>
<feature type="region of interest" description="Disordered" evidence="8">
    <location>
        <begin position="1"/>
        <end position="60"/>
    </location>
</feature>